<dbReference type="STRING" id="572480.Arnit_1770"/>
<evidence type="ECO:0000256" key="6">
    <source>
        <dbReference type="ARBA" id="ARBA00022679"/>
    </source>
</evidence>
<dbReference type="eggNOG" id="COG0643">
    <property type="taxonomic scope" value="Bacteria"/>
</dbReference>
<dbReference type="InterPro" id="IPR005467">
    <property type="entry name" value="His_kinase_dom"/>
</dbReference>
<dbReference type="Pfam" id="PF02895">
    <property type="entry name" value="H-kinase_dim"/>
    <property type="match status" value="1"/>
</dbReference>
<evidence type="ECO:0000256" key="11">
    <source>
        <dbReference type="ARBA" id="ARBA00035100"/>
    </source>
</evidence>
<keyword evidence="18" id="KW-1185">Reference proteome</keyword>
<evidence type="ECO:0000256" key="12">
    <source>
        <dbReference type="PROSITE-ProRule" id="PRU00110"/>
    </source>
</evidence>
<keyword evidence="5 12" id="KW-0597">Phosphoprotein</keyword>
<accession>D5V1J0</accession>
<keyword evidence="10" id="KW-0902">Two-component regulatory system</keyword>
<evidence type="ECO:0000259" key="16">
    <source>
        <dbReference type="PROSITE" id="PS50894"/>
    </source>
</evidence>
<dbReference type="PANTHER" id="PTHR43395">
    <property type="entry name" value="SENSOR HISTIDINE KINASE CHEA"/>
    <property type="match status" value="1"/>
</dbReference>
<keyword evidence="6 17" id="KW-0808">Transferase</keyword>
<evidence type="ECO:0000259" key="14">
    <source>
        <dbReference type="PROSITE" id="PS50109"/>
    </source>
</evidence>
<feature type="modified residue" description="Phosphohistidine" evidence="12">
    <location>
        <position position="50"/>
    </location>
</feature>
<name>D5V1J0_ARCNC</name>
<dbReference type="SMART" id="SM00260">
    <property type="entry name" value="CheW"/>
    <property type="match status" value="1"/>
</dbReference>
<dbReference type="PROSITE" id="PS50894">
    <property type="entry name" value="HPT"/>
    <property type="match status" value="1"/>
</dbReference>
<dbReference type="Gene3D" id="1.10.287.560">
    <property type="entry name" value="Histidine kinase CheA-like, homodimeric domain"/>
    <property type="match status" value="1"/>
</dbReference>
<feature type="domain" description="Histidine kinase" evidence="14">
    <location>
        <begin position="280"/>
        <end position="534"/>
    </location>
</feature>
<dbReference type="InterPro" id="IPR037006">
    <property type="entry name" value="CheA-like_homodim_sf"/>
</dbReference>
<dbReference type="SMART" id="SM00073">
    <property type="entry name" value="HPT"/>
    <property type="match status" value="1"/>
</dbReference>
<dbReference type="InterPro" id="IPR008207">
    <property type="entry name" value="Sig_transdc_His_kin_Hpt_dom"/>
</dbReference>
<dbReference type="CDD" id="cd00088">
    <property type="entry name" value="HPT"/>
    <property type="match status" value="1"/>
</dbReference>
<feature type="domain" description="CheW-like" evidence="15">
    <location>
        <begin position="536"/>
        <end position="672"/>
    </location>
</feature>
<gene>
    <name evidence="17" type="ordered locus">Arnit_1770</name>
</gene>
<evidence type="ECO:0000256" key="13">
    <source>
        <dbReference type="SAM" id="MobiDB-lite"/>
    </source>
</evidence>
<dbReference type="SMART" id="SM01231">
    <property type="entry name" value="H-kinase_dim"/>
    <property type="match status" value="1"/>
</dbReference>
<keyword evidence="8 17" id="KW-0418">Kinase</keyword>
<dbReference type="Pfam" id="PF01584">
    <property type="entry name" value="CheW"/>
    <property type="match status" value="1"/>
</dbReference>
<dbReference type="InterPro" id="IPR002545">
    <property type="entry name" value="CheW-lke_dom"/>
</dbReference>
<sequence length="683" mass="75437">MAGFDISKYREMFLEEAVELFESADNVLLEAETNGSLTEEEMGQLFRDVHTLKGSGASVELPLFAEFTHDVENMMDKLRNHQIEYLPEMAGVLIDCMDVMKEILELEVAEDITRETFESMTAELLVQIRAYINGKSPSLQEEVSSSTELVQEEPKEEAVSNSESNVEVKSNSNSYGIFEDDIDVEDSLENDSFGFFNDNIRISNTNNHESSDDENFGFFDDAEEITPTATIKAPEVEKVTQKVEESKEEAPSPKAATPAVTPTAAARPAARNREEKKPAAATNNIRVNLDKIDLLMNNVGDLVITNAMLKQFTSSIEDNKVQNSVYERLEQLERHIRDMQDSIMSIRMVPMESIYSKFPKVVRDISKKLNKKVDFKHFGDNVEIDKAMIEGLTDPLMHIIRNSLDHGIETPENRVTAGKNEMGEIIISAEQANGQMIITIEDDGKGIDGERVAQKALDNGLIDENQLSKMTDNEKAMLVFGAGVSTADQVTDISGRGVGMDVVKTNIHKLGGAINLDTTIGGGTTITIMLPLTLAILDGLDIAVGEERYILPLNSIVESLQPTSEMIKKIGDGAQDLLMLREEFIPIVKLHKLFGVEPAYHKLEDGMLIVVKQGNTKIAIAIDEFLNQYQVVVKPLDKNFRPVQGVGAATVRGDGSIGLILDVLGIINAQIKKEKELGIVKAS</sequence>
<organism evidence="17 18">
    <name type="scientific">Arcobacter nitrofigilis (strain ATCC 33309 / DSM 7299 / CCUG 15893 / LMG 7604 / NCTC 12251 / CI)</name>
    <name type="common">Campylobacter nitrofigilis</name>
    <dbReference type="NCBI Taxonomy" id="572480"/>
    <lineage>
        <taxon>Bacteria</taxon>
        <taxon>Pseudomonadati</taxon>
        <taxon>Campylobacterota</taxon>
        <taxon>Epsilonproteobacteria</taxon>
        <taxon>Campylobacterales</taxon>
        <taxon>Arcobacteraceae</taxon>
        <taxon>Arcobacter</taxon>
    </lineage>
</organism>
<dbReference type="PROSITE" id="PS50851">
    <property type="entry name" value="CHEW"/>
    <property type="match status" value="1"/>
</dbReference>
<evidence type="ECO:0000256" key="7">
    <source>
        <dbReference type="ARBA" id="ARBA00022741"/>
    </source>
</evidence>
<comment type="catalytic activity">
    <reaction evidence="1">
        <text>ATP + protein L-histidine = ADP + protein N-phospho-L-histidine.</text>
        <dbReference type="EC" id="2.7.13.3"/>
    </reaction>
</comment>
<evidence type="ECO:0000256" key="9">
    <source>
        <dbReference type="ARBA" id="ARBA00022840"/>
    </source>
</evidence>
<feature type="region of interest" description="Disordered" evidence="13">
    <location>
        <begin position="242"/>
        <end position="282"/>
    </location>
</feature>
<evidence type="ECO:0000256" key="3">
    <source>
        <dbReference type="ARBA" id="ARBA00021495"/>
    </source>
</evidence>
<dbReference type="SUPFAM" id="SSF50341">
    <property type="entry name" value="CheW-like"/>
    <property type="match status" value="1"/>
</dbReference>
<protein>
    <recommendedName>
        <fullName evidence="3">Chemotaxis protein CheA</fullName>
        <ecNumber evidence="2">2.7.13.3</ecNumber>
    </recommendedName>
</protein>
<dbReference type="GO" id="GO:0005737">
    <property type="term" value="C:cytoplasm"/>
    <property type="evidence" value="ECO:0007669"/>
    <property type="project" value="InterPro"/>
</dbReference>
<dbReference type="SUPFAM" id="SSF55874">
    <property type="entry name" value="ATPase domain of HSP90 chaperone/DNA topoisomerase II/histidine kinase"/>
    <property type="match status" value="1"/>
</dbReference>
<dbReference type="InterPro" id="IPR051315">
    <property type="entry name" value="Bact_Chemotaxis_CheA"/>
</dbReference>
<keyword evidence="4" id="KW-0145">Chemotaxis</keyword>
<dbReference type="KEGG" id="ant:Arnit_1770"/>
<dbReference type="eggNOG" id="COG2198">
    <property type="taxonomic scope" value="Bacteria"/>
</dbReference>
<feature type="domain" description="HPt" evidence="16">
    <location>
        <begin position="2"/>
        <end position="107"/>
    </location>
</feature>
<dbReference type="SUPFAM" id="SSF47226">
    <property type="entry name" value="Histidine-containing phosphotransfer domain, HPT domain"/>
    <property type="match status" value="1"/>
</dbReference>
<dbReference type="AlphaFoldDB" id="D5V1J0"/>
<dbReference type="PROSITE" id="PS50109">
    <property type="entry name" value="HIS_KIN"/>
    <property type="match status" value="1"/>
</dbReference>
<evidence type="ECO:0000259" key="15">
    <source>
        <dbReference type="PROSITE" id="PS50851"/>
    </source>
</evidence>
<dbReference type="InterPro" id="IPR004105">
    <property type="entry name" value="CheA-like_dim"/>
</dbReference>
<dbReference type="GO" id="GO:0006935">
    <property type="term" value="P:chemotaxis"/>
    <property type="evidence" value="ECO:0007669"/>
    <property type="project" value="UniProtKB-KW"/>
</dbReference>
<dbReference type="Pfam" id="PF01627">
    <property type="entry name" value="Hpt"/>
    <property type="match status" value="1"/>
</dbReference>
<dbReference type="Gene3D" id="3.30.565.10">
    <property type="entry name" value="Histidine kinase-like ATPase, C-terminal domain"/>
    <property type="match status" value="1"/>
</dbReference>
<feature type="compositionally biased region" description="Basic and acidic residues" evidence="13">
    <location>
        <begin position="242"/>
        <end position="251"/>
    </location>
</feature>
<dbReference type="EMBL" id="CP001999">
    <property type="protein sequence ID" value="ADG93424.1"/>
    <property type="molecule type" value="Genomic_DNA"/>
</dbReference>
<dbReference type="EC" id="2.7.13.3" evidence="2"/>
<dbReference type="PANTHER" id="PTHR43395:SF10">
    <property type="entry name" value="CHEMOTAXIS PROTEIN CHEA"/>
    <property type="match status" value="1"/>
</dbReference>
<feature type="compositionally biased region" description="Low complexity" evidence="13">
    <location>
        <begin position="252"/>
        <end position="269"/>
    </location>
</feature>
<dbReference type="Gene3D" id="1.20.120.160">
    <property type="entry name" value="HPT domain"/>
    <property type="match status" value="1"/>
</dbReference>
<dbReference type="PRINTS" id="PR00344">
    <property type="entry name" value="BCTRLSENSOR"/>
</dbReference>
<dbReference type="InterPro" id="IPR036890">
    <property type="entry name" value="HATPase_C_sf"/>
</dbReference>
<dbReference type="SUPFAM" id="SSF47384">
    <property type="entry name" value="Homodimeric domain of signal transducing histidine kinase"/>
    <property type="match status" value="1"/>
</dbReference>
<evidence type="ECO:0000256" key="1">
    <source>
        <dbReference type="ARBA" id="ARBA00000085"/>
    </source>
</evidence>
<evidence type="ECO:0000313" key="17">
    <source>
        <dbReference type="EMBL" id="ADG93424.1"/>
    </source>
</evidence>
<dbReference type="SMART" id="SM00387">
    <property type="entry name" value="HATPase_c"/>
    <property type="match status" value="1"/>
</dbReference>
<dbReference type="InterPro" id="IPR003594">
    <property type="entry name" value="HATPase_dom"/>
</dbReference>
<dbReference type="InterPro" id="IPR004358">
    <property type="entry name" value="Sig_transdc_His_kin-like_C"/>
</dbReference>
<dbReference type="InterPro" id="IPR036097">
    <property type="entry name" value="HisK_dim/P_sf"/>
</dbReference>
<dbReference type="FunFam" id="3.30.565.10:FF:000016">
    <property type="entry name" value="Chemotaxis protein CheA, putative"/>
    <property type="match status" value="1"/>
</dbReference>
<dbReference type="CDD" id="cd00731">
    <property type="entry name" value="CheA_reg"/>
    <property type="match status" value="1"/>
</dbReference>
<evidence type="ECO:0000313" key="18">
    <source>
        <dbReference type="Proteomes" id="UP000000939"/>
    </source>
</evidence>
<dbReference type="InterPro" id="IPR036641">
    <property type="entry name" value="HPT_dom_sf"/>
</dbReference>
<evidence type="ECO:0000256" key="5">
    <source>
        <dbReference type="ARBA" id="ARBA00022553"/>
    </source>
</evidence>
<dbReference type="GO" id="GO:0005524">
    <property type="term" value="F:ATP binding"/>
    <property type="evidence" value="ECO:0007669"/>
    <property type="project" value="UniProtKB-KW"/>
</dbReference>
<feature type="compositionally biased region" description="Polar residues" evidence="13">
    <location>
        <begin position="140"/>
        <end position="149"/>
    </location>
</feature>
<evidence type="ECO:0000256" key="4">
    <source>
        <dbReference type="ARBA" id="ARBA00022500"/>
    </source>
</evidence>
<evidence type="ECO:0000256" key="2">
    <source>
        <dbReference type="ARBA" id="ARBA00012438"/>
    </source>
</evidence>
<dbReference type="RefSeq" id="WP_013135569.1">
    <property type="nucleotide sequence ID" value="NC_014166.1"/>
</dbReference>
<keyword evidence="7" id="KW-0547">Nucleotide-binding</keyword>
<keyword evidence="9" id="KW-0067">ATP-binding</keyword>
<comment type="function">
    <text evidence="11">Involved in the transmission of sensory signals from the chemoreceptors to the flagellar motors. CheA is autophosphorylated; it can transfer its phosphate group to either CheB or CheY.</text>
</comment>
<dbReference type="Pfam" id="PF02518">
    <property type="entry name" value="HATPase_c"/>
    <property type="match status" value="1"/>
</dbReference>
<evidence type="ECO:0000256" key="8">
    <source>
        <dbReference type="ARBA" id="ARBA00022777"/>
    </source>
</evidence>
<dbReference type="Proteomes" id="UP000000939">
    <property type="component" value="Chromosome"/>
</dbReference>
<evidence type="ECO:0000256" key="10">
    <source>
        <dbReference type="ARBA" id="ARBA00023012"/>
    </source>
</evidence>
<dbReference type="Gene3D" id="2.30.30.40">
    <property type="entry name" value="SH3 Domains"/>
    <property type="match status" value="1"/>
</dbReference>
<feature type="region of interest" description="Disordered" evidence="13">
    <location>
        <begin position="140"/>
        <end position="167"/>
    </location>
</feature>
<dbReference type="GO" id="GO:0000155">
    <property type="term" value="F:phosphorelay sensor kinase activity"/>
    <property type="evidence" value="ECO:0007669"/>
    <property type="project" value="InterPro"/>
</dbReference>
<proteinExistence type="predicted"/>
<reference evidence="17 18" key="1">
    <citation type="journal article" date="2010" name="Stand. Genomic Sci.">
        <title>Complete genome sequence of Arcobacter nitrofigilis type strain (CI).</title>
        <authorList>
            <person name="Pati A."/>
            <person name="Gronow S."/>
            <person name="Lapidus A."/>
            <person name="Copeland A."/>
            <person name="Glavina Del Rio T."/>
            <person name="Nolan M."/>
            <person name="Lucas S."/>
            <person name="Tice H."/>
            <person name="Cheng J.F."/>
            <person name="Han C."/>
            <person name="Chertkov O."/>
            <person name="Bruce D."/>
            <person name="Tapia R."/>
            <person name="Goodwin L."/>
            <person name="Pitluck S."/>
            <person name="Liolios K."/>
            <person name="Ivanova N."/>
            <person name="Mavromatis K."/>
            <person name="Chen A."/>
            <person name="Palaniappan K."/>
            <person name="Land M."/>
            <person name="Hauser L."/>
            <person name="Chang Y.J."/>
            <person name="Jeffries C.D."/>
            <person name="Detter J.C."/>
            <person name="Rohde M."/>
            <person name="Goker M."/>
            <person name="Bristow J."/>
            <person name="Eisen J.A."/>
            <person name="Markowitz V."/>
            <person name="Hugenholtz P."/>
            <person name="Klenk H.P."/>
            <person name="Kyrpides N.C."/>
        </authorList>
    </citation>
    <scope>NUCLEOTIDE SEQUENCE [LARGE SCALE GENOMIC DNA]</scope>
    <source>
        <strain evidence="18">ATCC 33309 / DSM 7299 / CCUG 15893 / LMG 7604 / NCTC 12251 / CI</strain>
    </source>
</reference>
<dbReference type="InterPro" id="IPR036061">
    <property type="entry name" value="CheW-like_dom_sf"/>
</dbReference>
<dbReference type="OrthoDB" id="9803176at2"/>
<dbReference type="HOGENOM" id="CLU_000650_3_6_7"/>